<organism evidence="2 3">
    <name type="scientific">Solea senegalensis</name>
    <name type="common">Senegalese sole</name>
    <dbReference type="NCBI Taxonomy" id="28829"/>
    <lineage>
        <taxon>Eukaryota</taxon>
        <taxon>Metazoa</taxon>
        <taxon>Chordata</taxon>
        <taxon>Craniata</taxon>
        <taxon>Vertebrata</taxon>
        <taxon>Euteleostomi</taxon>
        <taxon>Actinopterygii</taxon>
        <taxon>Neopterygii</taxon>
        <taxon>Teleostei</taxon>
        <taxon>Neoteleostei</taxon>
        <taxon>Acanthomorphata</taxon>
        <taxon>Carangaria</taxon>
        <taxon>Pleuronectiformes</taxon>
        <taxon>Pleuronectoidei</taxon>
        <taxon>Soleidae</taxon>
        <taxon>Solea</taxon>
    </lineage>
</organism>
<name>A0AAV6Q5R2_SOLSE</name>
<comment type="caution">
    <text evidence="2">The sequence shown here is derived from an EMBL/GenBank/DDBJ whole genome shotgun (WGS) entry which is preliminary data.</text>
</comment>
<sequence length="120" mass="13210">MVCLYFKPQTGMEDWGDELCRVTSIAVYLCPVGISFHWRENPPPSPRRKTSKPTGGGVTGAKQPFLLYSAHMAAACPGWSVSHVSSQHQNTTPPFMKSSGKLIEKYAEVQSAFYTHTSST</sequence>
<feature type="region of interest" description="Disordered" evidence="1">
    <location>
        <begin position="37"/>
        <end position="58"/>
    </location>
</feature>
<evidence type="ECO:0000256" key="1">
    <source>
        <dbReference type="SAM" id="MobiDB-lite"/>
    </source>
</evidence>
<accession>A0AAV6Q5R2</accession>
<reference evidence="2 3" key="1">
    <citation type="journal article" date="2021" name="Sci. Rep.">
        <title>Chromosome anchoring in Senegalese sole (Solea senegalensis) reveals sex-associated markers and genome rearrangements in flatfish.</title>
        <authorList>
            <person name="Guerrero-Cozar I."/>
            <person name="Gomez-Garrido J."/>
            <person name="Berbel C."/>
            <person name="Martinez-Blanch J.F."/>
            <person name="Alioto T."/>
            <person name="Claros M.G."/>
            <person name="Gagnaire P.A."/>
            <person name="Manchado M."/>
        </authorList>
    </citation>
    <scope>NUCLEOTIDE SEQUENCE [LARGE SCALE GENOMIC DNA]</scope>
    <source>
        <strain evidence="2">Sse05_10M</strain>
    </source>
</reference>
<keyword evidence="3" id="KW-1185">Reference proteome</keyword>
<evidence type="ECO:0000313" key="3">
    <source>
        <dbReference type="Proteomes" id="UP000693946"/>
    </source>
</evidence>
<proteinExistence type="predicted"/>
<dbReference type="EMBL" id="JAGKHQ010000018">
    <property type="protein sequence ID" value="KAG7485387.1"/>
    <property type="molecule type" value="Genomic_DNA"/>
</dbReference>
<gene>
    <name evidence="2" type="ORF">JOB18_009363</name>
</gene>
<dbReference type="AlphaFoldDB" id="A0AAV6Q5R2"/>
<dbReference type="Proteomes" id="UP000693946">
    <property type="component" value="Linkage Group LG6"/>
</dbReference>
<protein>
    <submittedName>
        <fullName evidence="2">Uncharacterized protein</fullName>
    </submittedName>
</protein>
<evidence type="ECO:0000313" key="2">
    <source>
        <dbReference type="EMBL" id="KAG7485387.1"/>
    </source>
</evidence>